<dbReference type="SUPFAM" id="SSF53067">
    <property type="entry name" value="Actin-like ATPase domain"/>
    <property type="match status" value="1"/>
</dbReference>
<evidence type="ECO:0000259" key="1">
    <source>
        <dbReference type="Pfam" id="PF01968"/>
    </source>
</evidence>
<dbReference type="Proteomes" id="UP000502756">
    <property type="component" value="Chromosome"/>
</dbReference>
<evidence type="ECO:0000313" key="5">
    <source>
        <dbReference type="Proteomes" id="UP000502756"/>
    </source>
</evidence>
<sequence>MRYKLGIDIGGTFTDLVLLNETTGELTFGKTLTTYDTPTDGIINGIDELLARVDLTPADIGTVVHGTTLLTNAVTERKGALTGLITTRGFEDVLEIGREYRYDIYDLQITMPEPLVPRNLRLGVTERVDFRGSVLTPLLDTDAIQAIDELVGQGCQAIAVCLLHSFMNPVHERALDDLIRQRHPAVYVSLSVDVMPEVREYERMSATVMNAYIQPLTDQYLSDLRDRLQTLGFAGSLQIMISSGRLTTLNGARKSPIQLLESGPAGGSMAGVFFGKLAGHTDIATFDMGGTTAKASLIINRTPQITNQFETARVRRFRKGSGLPVRIPVIDMIEIGAGGGGIAYVDGLGLLKVGPESAASEPGPACYGRGGIRPTVTDCDLVLGYLNENFFLGGTLKLDKEAARRAIDEHIAQPLNISVLEAAMGVHRIVNENMANATRVHILEKGHDPRQYTLLAFGGAGPVHAFEVARLLGLPEVMIPVGAGVTSALGFLVSPTASECVRSYISPVAELDWNRLNDLLAEMEEEGFLFLEQAGHKSNEATVSRVADMRYAGQGHEITVRIPNGVLSALSIAEIEQSFRKEYQLCFGRLIDDAVIESVTWRVAVSSPPVLFNPKQADVNKKYSIGDKDFSGLKGYRQVYFMGDSVPSSCPVYDRYQIRPNDCLSGPVLIEERESTVVVGHKAYVRMDEHRNLVISLRR</sequence>
<dbReference type="InterPro" id="IPR002821">
    <property type="entry name" value="Hydantoinase_A"/>
</dbReference>
<dbReference type="PANTHER" id="PTHR11365">
    <property type="entry name" value="5-OXOPROLINASE RELATED"/>
    <property type="match status" value="1"/>
</dbReference>
<evidence type="ECO:0000313" key="4">
    <source>
        <dbReference type="EMBL" id="QJW90622.1"/>
    </source>
</evidence>
<dbReference type="EMBL" id="CP053435">
    <property type="protein sequence ID" value="QJW90622.1"/>
    <property type="molecule type" value="Genomic_DNA"/>
</dbReference>
<dbReference type="GO" id="GO:0006749">
    <property type="term" value="P:glutathione metabolic process"/>
    <property type="evidence" value="ECO:0007669"/>
    <property type="project" value="TreeGrafter"/>
</dbReference>
<dbReference type="RefSeq" id="WP_171740466.1">
    <property type="nucleotide sequence ID" value="NZ_CP053435.1"/>
</dbReference>
<dbReference type="Pfam" id="PF05378">
    <property type="entry name" value="Hydant_A_N"/>
    <property type="match status" value="1"/>
</dbReference>
<evidence type="ECO:0000259" key="2">
    <source>
        <dbReference type="Pfam" id="PF05378"/>
    </source>
</evidence>
<feature type="domain" description="Hydantoinase/oxoprolinase N-terminal" evidence="2">
    <location>
        <begin position="5"/>
        <end position="181"/>
    </location>
</feature>
<reference evidence="4 5" key="1">
    <citation type="submission" date="2020-05" db="EMBL/GenBank/DDBJ databases">
        <title>Genome sequencing of Spirosoma sp. TS118.</title>
        <authorList>
            <person name="Lee J.-H."/>
            <person name="Jeong S."/>
            <person name="Zhao L."/>
            <person name="Jung J.-H."/>
            <person name="Kim M.-K."/>
            <person name="Lim S."/>
        </authorList>
    </citation>
    <scope>NUCLEOTIDE SEQUENCE [LARGE SCALE GENOMIC DNA]</scope>
    <source>
        <strain evidence="4 5">TS118</strain>
    </source>
</reference>
<dbReference type="Pfam" id="PF01968">
    <property type="entry name" value="Hydantoinase_A"/>
    <property type="match status" value="1"/>
</dbReference>
<dbReference type="InterPro" id="IPR008040">
    <property type="entry name" value="Hydant_A_N"/>
</dbReference>
<keyword evidence="5" id="KW-1185">Reference proteome</keyword>
<feature type="domain" description="Acetophenone carboxylase-like C-terminal" evidence="3">
    <location>
        <begin position="515"/>
        <end position="692"/>
    </location>
</feature>
<dbReference type="PANTHER" id="PTHR11365:SF23">
    <property type="entry name" value="HYPOTHETICAL 5-OXOPROLINASE (EUROFUNG)-RELATED"/>
    <property type="match status" value="1"/>
</dbReference>
<dbReference type="InterPro" id="IPR045079">
    <property type="entry name" value="Oxoprolinase-like"/>
</dbReference>
<name>A0A6M5YCI0_9BACT</name>
<dbReference type="InterPro" id="IPR049517">
    <property type="entry name" value="ACX-like_C"/>
</dbReference>
<proteinExistence type="predicted"/>
<dbReference type="AlphaFoldDB" id="A0A6M5YCI0"/>
<evidence type="ECO:0000259" key="3">
    <source>
        <dbReference type="Pfam" id="PF19278"/>
    </source>
</evidence>
<protein>
    <submittedName>
        <fullName evidence="4">Hydantoinase/oxoprolinase family protein</fullName>
    </submittedName>
</protein>
<accession>A0A6M5YCI0</accession>
<dbReference type="KEGG" id="stae:HNV11_15135"/>
<feature type="domain" description="Hydantoinase A/oxoprolinase" evidence="1">
    <location>
        <begin position="203"/>
        <end position="495"/>
    </location>
</feature>
<dbReference type="GO" id="GO:0017168">
    <property type="term" value="F:5-oxoprolinase (ATP-hydrolyzing) activity"/>
    <property type="evidence" value="ECO:0007669"/>
    <property type="project" value="TreeGrafter"/>
</dbReference>
<dbReference type="Pfam" id="PF19278">
    <property type="entry name" value="Hydant_A_C"/>
    <property type="match status" value="1"/>
</dbReference>
<organism evidence="4 5">
    <name type="scientific">Spirosoma taeanense</name>
    <dbReference type="NCBI Taxonomy" id="2735870"/>
    <lineage>
        <taxon>Bacteria</taxon>
        <taxon>Pseudomonadati</taxon>
        <taxon>Bacteroidota</taxon>
        <taxon>Cytophagia</taxon>
        <taxon>Cytophagales</taxon>
        <taxon>Cytophagaceae</taxon>
        <taxon>Spirosoma</taxon>
    </lineage>
</organism>
<gene>
    <name evidence="4" type="ORF">HNV11_15135</name>
</gene>
<dbReference type="GO" id="GO:0005829">
    <property type="term" value="C:cytosol"/>
    <property type="evidence" value="ECO:0007669"/>
    <property type="project" value="TreeGrafter"/>
</dbReference>
<dbReference type="InterPro" id="IPR043129">
    <property type="entry name" value="ATPase_NBD"/>
</dbReference>